<evidence type="ECO:0000313" key="1">
    <source>
        <dbReference type="EMBL" id="GFO23762.1"/>
    </source>
</evidence>
<comment type="caution">
    <text evidence="1">The sequence shown here is derived from an EMBL/GenBank/DDBJ whole genome shotgun (WGS) entry which is preliminary data.</text>
</comment>
<dbReference type="AlphaFoldDB" id="A0AAV4BXF4"/>
<proteinExistence type="predicted"/>
<dbReference type="Proteomes" id="UP000735302">
    <property type="component" value="Unassembled WGS sequence"/>
</dbReference>
<reference evidence="1 2" key="1">
    <citation type="journal article" date="2021" name="Elife">
        <title>Chloroplast acquisition without the gene transfer in kleptoplastic sea slugs, Plakobranchus ocellatus.</title>
        <authorList>
            <person name="Maeda T."/>
            <person name="Takahashi S."/>
            <person name="Yoshida T."/>
            <person name="Shimamura S."/>
            <person name="Takaki Y."/>
            <person name="Nagai Y."/>
            <person name="Toyoda A."/>
            <person name="Suzuki Y."/>
            <person name="Arimoto A."/>
            <person name="Ishii H."/>
            <person name="Satoh N."/>
            <person name="Nishiyama T."/>
            <person name="Hasebe M."/>
            <person name="Maruyama T."/>
            <person name="Minagawa J."/>
            <person name="Obokata J."/>
            <person name="Shigenobu S."/>
        </authorList>
    </citation>
    <scope>NUCLEOTIDE SEQUENCE [LARGE SCALE GENOMIC DNA]</scope>
</reference>
<gene>
    <name evidence="1" type="ORF">PoB_005026700</name>
</gene>
<dbReference type="EMBL" id="BLXT01005528">
    <property type="protein sequence ID" value="GFO23762.1"/>
    <property type="molecule type" value="Genomic_DNA"/>
</dbReference>
<organism evidence="1 2">
    <name type="scientific">Plakobranchus ocellatus</name>
    <dbReference type="NCBI Taxonomy" id="259542"/>
    <lineage>
        <taxon>Eukaryota</taxon>
        <taxon>Metazoa</taxon>
        <taxon>Spiralia</taxon>
        <taxon>Lophotrochozoa</taxon>
        <taxon>Mollusca</taxon>
        <taxon>Gastropoda</taxon>
        <taxon>Heterobranchia</taxon>
        <taxon>Euthyneura</taxon>
        <taxon>Panpulmonata</taxon>
        <taxon>Sacoglossa</taxon>
        <taxon>Placobranchoidea</taxon>
        <taxon>Plakobranchidae</taxon>
        <taxon>Plakobranchus</taxon>
    </lineage>
</organism>
<accession>A0AAV4BXF4</accession>
<keyword evidence="2" id="KW-1185">Reference proteome</keyword>
<protein>
    <submittedName>
        <fullName evidence="1">Uncharacterized protein</fullName>
    </submittedName>
</protein>
<name>A0AAV4BXF4_9GAST</name>
<evidence type="ECO:0000313" key="2">
    <source>
        <dbReference type="Proteomes" id="UP000735302"/>
    </source>
</evidence>
<sequence length="204" mass="22975">MDLKRQPIVYLRRSSLADYHTFFYDDQPEKRYTLVSVGRSSAFLLLATESAPRAASVQGFFASSGHEKKSGFLFSKVMINFLKFGSRTRRPLRTSTKGTHCAEFQSCAKATLELYSQQGVWGGGDFYWDLPKLCLKKTDQPIGQRGSALLSRLGRRQRLRKHVDEWQPLLPGRHHLKLQDPPNKAPTLYGSASHLFLALEGSGG</sequence>